<keyword evidence="1" id="KW-0472">Membrane</keyword>
<dbReference type="KEGG" id="cfer:D4Z93_08570"/>
<dbReference type="OrthoDB" id="1912466at2"/>
<gene>
    <name evidence="2" type="ORF">D4Z93_08570</name>
</gene>
<dbReference type="EMBL" id="CP032416">
    <property type="protein sequence ID" value="AYD40578.1"/>
    <property type="molecule type" value="Genomic_DNA"/>
</dbReference>
<dbReference type="Proteomes" id="UP000266301">
    <property type="component" value="Chromosome"/>
</dbReference>
<dbReference type="GO" id="GO:0004519">
    <property type="term" value="F:endonuclease activity"/>
    <property type="evidence" value="ECO:0007669"/>
    <property type="project" value="UniProtKB-KW"/>
</dbReference>
<feature type="transmembrane region" description="Helical" evidence="1">
    <location>
        <begin position="6"/>
        <end position="26"/>
    </location>
</feature>
<dbReference type="AlphaFoldDB" id="A0A386H4U2"/>
<accession>A0A386H4U2</accession>
<proteinExistence type="predicted"/>
<protein>
    <submittedName>
        <fullName evidence="2">Endonuclease III</fullName>
    </submittedName>
</protein>
<sequence length="71" mass="8450">MNKDNLEFIIILLECLFILVFFGLVLPKFINCILYNYINKSYSNSVLVYNVIEKNINIIDNYIFVFDSFLK</sequence>
<evidence type="ECO:0000313" key="3">
    <source>
        <dbReference type="Proteomes" id="UP000266301"/>
    </source>
</evidence>
<keyword evidence="1" id="KW-1133">Transmembrane helix</keyword>
<keyword evidence="2" id="KW-0378">Hydrolase</keyword>
<name>A0A386H4U2_9CLOT</name>
<keyword evidence="2" id="KW-0255">Endonuclease</keyword>
<reference evidence="2 3" key="1">
    <citation type="journal article" date="2019" name="Int. J. Syst. Evol. Microbiol.">
        <title>Clostridium fermenticellae sp. nov., isolated from the mud in a fermentation cellar for the production of the Chinese liquor, baijiu.</title>
        <authorList>
            <person name="Xu P.X."/>
            <person name="Chai L.J."/>
            <person name="Qiu T."/>
            <person name="Zhang X.J."/>
            <person name="Lu Z.M."/>
            <person name="Xiao C."/>
            <person name="Wang S.T."/>
            <person name="Shen C.H."/>
            <person name="Shi J.S."/>
            <person name="Xu Z.H."/>
        </authorList>
    </citation>
    <scope>NUCLEOTIDE SEQUENCE [LARGE SCALE GENOMIC DNA]</scope>
    <source>
        <strain evidence="2 3">JN500901</strain>
    </source>
</reference>
<keyword evidence="1" id="KW-0812">Transmembrane</keyword>
<organism evidence="2 3">
    <name type="scientific">Clostridium fermenticellae</name>
    <dbReference type="NCBI Taxonomy" id="2068654"/>
    <lineage>
        <taxon>Bacteria</taxon>
        <taxon>Bacillati</taxon>
        <taxon>Bacillota</taxon>
        <taxon>Clostridia</taxon>
        <taxon>Eubacteriales</taxon>
        <taxon>Clostridiaceae</taxon>
        <taxon>Clostridium</taxon>
    </lineage>
</organism>
<keyword evidence="3" id="KW-1185">Reference proteome</keyword>
<keyword evidence="2" id="KW-0540">Nuclease</keyword>
<evidence type="ECO:0000256" key="1">
    <source>
        <dbReference type="SAM" id="Phobius"/>
    </source>
</evidence>
<evidence type="ECO:0000313" key="2">
    <source>
        <dbReference type="EMBL" id="AYD40578.1"/>
    </source>
</evidence>